<dbReference type="Proteomes" id="UP001307705">
    <property type="component" value="Unassembled WGS sequence"/>
</dbReference>
<comment type="caution">
    <text evidence="4">The sequence shown here is derived from an EMBL/GenBank/DDBJ whole genome shotgun (WGS) entry which is preliminary data.</text>
</comment>
<dbReference type="InterPro" id="IPR001789">
    <property type="entry name" value="Sig_transdc_resp-reg_receiver"/>
</dbReference>
<dbReference type="CDD" id="cd00156">
    <property type="entry name" value="REC"/>
    <property type="match status" value="1"/>
</dbReference>
<name>A0ABQ6PWR5_9BACT</name>
<gene>
    <name evidence="4" type="ORF">Ataiwa_06780</name>
</gene>
<dbReference type="SMART" id="SM00448">
    <property type="entry name" value="REC"/>
    <property type="match status" value="1"/>
</dbReference>
<keyword evidence="5" id="KW-1185">Reference proteome</keyword>
<dbReference type="PANTHER" id="PTHR44591:SF3">
    <property type="entry name" value="RESPONSE REGULATORY DOMAIN-CONTAINING PROTEIN"/>
    <property type="match status" value="1"/>
</dbReference>
<sequence length="128" mass="14865">MNFDLLIVDDDSNYQFIHKLIAKKSGFHADPKCFNSGIEAIEYLEKNKETNENILIFLDLYMPETNGWVVADFVESLNQSQRIKVFIISSSVNLADKQKALKYSCIIEYIEKPLELNYLEAIKDTLFF</sequence>
<dbReference type="RefSeq" id="WP_338227229.1">
    <property type="nucleotide sequence ID" value="NZ_BTPE01000002.1"/>
</dbReference>
<dbReference type="PANTHER" id="PTHR44591">
    <property type="entry name" value="STRESS RESPONSE REGULATOR PROTEIN 1"/>
    <property type="match status" value="1"/>
</dbReference>
<dbReference type="SUPFAM" id="SSF52172">
    <property type="entry name" value="CheY-like"/>
    <property type="match status" value="1"/>
</dbReference>
<dbReference type="InterPro" id="IPR011006">
    <property type="entry name" value="CheY-like_superfamily"/>
</dbReference>
<dbReference type="InterPro" id="IPR050595">
    <property type="entry name" value="Bact_response_regulator"/>
</dbReference>
<proteinExistence type="predicted"/>
<dbReference type="PROSITE" id="PS50110">
    <property type="entry name" value="RESPONSE_REGULATORY"/>
    <property type="match status" value="1"/>
</dbReference>
<evidence type="ECO:0000256" key="2">
    <source>
        <dbReference type="PROSITE-ProRule" id="PRU00169"/>
    </source>
</evidence>
<evidence type="ECO:0000313" key="5">
    <source>
        <dbReference type="Proteomes" id="UP001307705"/>
    </source>
</evidence>
<dbReference type="Gene3D" id="3.40.50.2300">
    <property type="match status" value="1"/>
</dbReference>
<accession>A0ABQ6PWR5</accession>
<keyword evidence="1 2" id="KW-0597">Phosphoprotein</keyword>
<dbReference type="EMBL" id="BTPE01000002">
    <property type="protein sequence ID" value="GMQ32406.1"/>
    <property type="molecule type" value="Genomic_DNA"/>
</dbReference>
<evidence type="ECO:0000313" key="4">
    <source>
        <dbReference type="EMBL" id="GMQ32406.1"/>
    </source>
</evidence>
<feature type="modified residue" description="4-aspartylphosphate" evidence="2">
    <location>
        <position position="59"/>
    </location>
</feature>
<reference evidence="4 5" key="1">
    <citation type="submission" date="2023-08" db="EMBL/GenBank/DDBJ databases">
        <title>Draft genome sequence of Algoriphagus taiwanensis.</title>
        <authorList>
            <person name="Takatani N."/>
            <person name="Hosokawa M."/>
            <person name="Sawabe T."/>
        </authorList>
    </citation>
    <scope>NUCLEOTIDE SEQUENCE [LARGE SCALE GENOMIC DNA]</scope>
    <source>
        <strain evidence="4 5">JCM 19755</strain>
    </source>
</reference>
<protein>
    <recommendedName>
        <fullName evidence="3">Response regulatory domain-containing protein</fullName>
    </recommendedName>
</protein>
<organism evidence="4 5">
    <name type="scientific">Algoriphagus taiwanensis</name>
    <dbReference type="NCBI Taxonomy" id="1445656"/>
    <lineage>
        <taxon>Bacteria</taxon>
        <taxon>Pseudomonadati</taxon>
        <taxon>Bacteroidota</taxon>
        <taxon>Cytophagia</taxon>
        <taxon>Cytophagales</taxon>
        <taxon>Cyclobacteriaceae</taxon>
        <taxon>Algoriphagus</taxon>
    </lineage>
</organism>
<feature type="domain" description="Response regulatory" evidence="3">
    <location>
        <begin position="4"/>
        <end position="127"/>
    </location>
</feature>
<dbReference type="Pfam" id="PF00072">
    <property type="entry name" value="Response_reg"/>
    <property type="match status" value="1"/>
</dbReference>
<evidence type="ECO:0000259" key="3">
    <source>
        <dbReference type="PROSITE" id="PS50110"/>
    </source>
</evidence>
<evidence type="ECO:0000256" key="1">
    <source>
        <dbReference type="ARBA" id="ARBA00022553"/>
    </source>
</evidence>